<dbReference type="Proteomes" id="UP000291562">
    <property type="component" value="Chromosome"/>
</dbReference>
<sequence>MQGKFRAERKLAGAVSFGLTLSLSLSAAANDSLSAASLIADSGSLASITATPSDASSVISRWRDYALSGVTPDFSWADHAEIKSQPPSVLDNLASTSAVSSSTVVWLDDATRTDLRIGLSGDNLPENHAFASSSVRGTLLPESAGSGHRDLISPTLEQRWGSQGIWGVSGILAYQRHTGFGFGIYEMRNENAYGSNAAAYGTGLGFGVANALNDSLRWSAGFRSKIAVDDYNRSMGVYAQPGVYDIPGSYRLGLAYTVSPSQTLDLRAERIQYSATTPFVGFAPPSRVGAGGDGTANSIYAQRDLSVFSLGWTWHGAEYGDWQLRYSTREQPLPASDALYQALKYRLSNYSLALSFGKTLGKYSELRLAASYAPTEYIFGAMNGFSSRSGGNQTELEALYLVHF</sequence>
<feature type="signal peptide" evidence="1">
    <location>
        <begin position="1"/>
        <end position="27"/>
    </location>
</feature>
<keyword evidence="1" id="KW-0732">Signal</keyword>
<reference evidence="2 3" key="1">
    <citation type="submission" date="2019-01" db="EMBL/GenBank/DDBJ databases">
        <title>Pseudolysobacter antarctica gen. nov., sp. nov., isolated from Fildes Peninsula, Antarctica.</title>
        <authorList>
            <person name="Wei Z."/>
            <person name="Peng F."/>
        </authorList>
    </citation>
    <scope>NUCLEOTIDE SEQUENCE [LARGE SCALE GENOMIC DNA]</scope>
    <source>
        <strain evidence="2 3">AQ6-296</strain>
    </source>
</reference>
<accession>A0A411HKA8</accession>
<organism evidence="2 3">
    <name type="scientific">Pseudolysobacter antarcticus</name>
    <dbReference type="NCBI Taxonomy" id="2511995"/>
    <lineage>
        <taxon>Bacteria</taxon>
        <taxon>Pseudomonadati</taxon>
        <taxon>Pseudomonadota</taxon>
        <taxon>Gammaproteobacteria</taxon>
        <taxon>Lysobacterales</taxon>
        <taxon>Rhodanobacteraceae</taxon>
        <taxon>Pseudolysobacter</taxon>
    </lineage>
</organism>
<evidence type="ECO:0000256" key="1">
    <source>
        <dbReference type="SAM" id="SignalP"/>
    </source>
</evidence>
<proteinExistence type="predicted"/>
<dbReference type="KEGG" id="xbc:ELE36_11495"/>
<feature type="chain" id="PRO_5019079791" description="DUF3570 domain-containing protein" evidence="1">
    <location>
        <begin position="28"/>
        <end position="404"/>
    </location>
</feature>
<dbReference type="RefSeq" id="WP_129833420.1">
    <property type="nucleotide sequence ID" value="NZ_CP035704.1"/>
</dbReference>
<evidence type="ECO:0000313" key="2">
    <source>
        <dbReference type="EMBL" id="QBB70921.1"/>
    </source>
</evidence>
<name>A0A411HKA8_9GAMM</name>
<dbReference type="SUPFAM" id="SSF56935">
    <property type="entry name" value="Porins"/>
    <property type="match status" value="1"/>
</dbReference>
<evidence type="ECO:0008006" key="4">
    <source>
        <dbReference type="Google" id="ProtNLM"/>
    </source>
</evidence>
<dbReference type="AlphaFoldDB" id="A0A411HKA8"/>
<evidence type="ECO:0000313" key="3">
    <source>
        <dbReference type="Proteomes" id="UP000291562"/>
    </source>
</evidence>
<dbReference type="OrthoDB" id="19849at2"/>
<protein>
    <recommendedName>
        <fullName evidence="4">DUF3570 domain-containing protein</fullName>
    </recommendedName>
</protein>
<keyword evidence="3" id="KW-1185">Reference proteome</keyword>
<gene>
    <name evidence="2" type="ORF">ELE36_11495</name>
</gene>
<dbReference type="Gene3D" id="2.40.160.60">
    <property type="entry name" value="Outer membrane protein transport protein (OMPP1/FadL/TodX)"/>
    <property type="match status" value="1"/>
</dbReference>
<dbReference type="EMBL" id="CP035704">
    <property type="protein sequence ID" value="QBB70921.1"/>
    <property type="molecule type" value="Genomic_DNA"/>
</dbReference>